<dbReference type="AlphaFoldDB" id="A0AAV2AF16"/>
<dbReference type="GO" id="GO:0005615">
    <property type="term" value="C:extracellular space"/>
    <property type="evidence" value="ECO:0007669"/>
    <property type="project" value="TreeGrafter"/>
</dbReference>
<reference evidence="1 2" key="1">
    <citation type="submission" date="2024-04" db="EMBL/GenBank/DDBJ databases">
        <authorList>
            <person name="Rising A."/>
            <person name="Reimegard J."/>
            <person name="Sonavane S."/>
            <person name="Akerstrom W."/>
            <person name="Nylinder S."/>
            <person name="Hedman E."/>
            <person name="Kallberg Y."/>
        </authorList>
    </citation>
    <scope>NUCLEOTIDE SEQUENCE [LARGE SCALE GENOMIC DNA]</scope>
</reference>
<dbReference type="PANTHER" id="PTHR10559">
    <property type="entry name" value="TRANSCOBALAMIN-1/GASTRIC INTRINSIC FACTOR"/>
    <property type="match status" value="1"/>
</dbReference>
<evidence type="ECO:0000313" key="2">
    <source>
        <dbReference type="Proteomes" id="UP001497382"/>
    </source>
</evidence>
<dbReference type="Gene3D" id="2.170.130.30">
    <property type="match status" value="1"/>
</dbReference>
<dbReference type="PANTHER" id="PTHR10559:SF18">
    <property type="entry name" value="TRANSCOBALAMIN II"/>
    <property type="match status" value="1"/>
</dbReference>
<sequence length="142" mass="16294">MDISRVNCSANPRKHREDPVSEINDYLGPKMRVRYSLYIGDEKDVIHSISLRMPENYTASEVMELAEVEDPKYKFEWKTTSGKMYVYEIAKVTNDPESGKFWLLYVGAANSSEPLTHLTNGPDEVIMSDGEHLVLWYKTATI</sequence>
<dbReference type="Proteomes" id="UP001497382">
    <property type="component" value="Unassembled WGS sequence"/>
</dbReference>
<dbReference type="GO" id="GO:0015889">
    <property type="term" value="P:cobalamin transport"/>
    <property type="evidence" value="ECO:0007669"/>
    <property type="project" value="TreeGrafter"/>
</dbReference>
<name>A0AAV2AF16_9ARAC</name>
<accession>A0AAV2AF16</accession>
<keyword evidence="2" id="KW-1185">Reference proteome</keyword>
<protein>
    <submittedName>
        <fullName evidence="1">Uncharacterized protein</fullName>
    </submittedName>
</protein>
<evidence type="ECO:0000313" key="1">
    <source>
        <dbReference type="EMBL" id="CAL1282623.1"/>
    </source>
</evidence>
<dbReference type="EMBL" id="CAXIEN010000157">
    <property type="protein sequence ID" value="CAL1282623.1"/>
    <property type="molecule type" value="Genomic_DNA"/>
</dbReference>
<dbReference type="GO" id="GO:0031419">
    <property type="term" value="F:cobalamin binding"/>
    <property type="evidence" value="ECO:0007669"/>
    <property type="project" value="TreeGrafter"/>
</dbReference>
<gene>
    <name evidence="1" type="ORF">LARSCL_LOCUS12167</name>
</gene>
<organism evidence="1 2">
    <name type="scientific">Larinioides sclopetarius</name>
    <dbReference type="NCBI Taxonomy" id="280406"/>
    <lineage>
        <taxon>Eukaryota</taxon>
        <taxon>Metazoa</taxon>
        <taxon>Ecdysozoa</taxon>
        <taxon>Arthropoda</taxon>
        <taxon>Chelicerata</taxon>
        <taxon>Arachnida</taxon>
        <taxon>Araneae</taxon>
        <taxon>Araneomorphae</taxon>
        <taxon>Entelegynae</taxon>
        <taxon>Araneoidea</taxon>
        <taxon>Araneidae</taxon>
        <taxon>Larinioides</taxon>
    </lineage>
</organism>
<dbReference type="InterPro" id="IPR051588">
    <property type="entry name" value="Cobalamin_Transport"/>
</dbReference>
<comment type="caution">
    <text evidence="1">The sequence shown here is derived from an EMBL/GenBank/DDBJ whole genome shotgun (WGS) entry which is preliminary data.</text>
</comment>
<proteinExistence type="predicted"/>